<reference evidence="1 2" key="1">
    <citation type="journal article" date="2022" name="bioRxiv">
        <title>Genomics of Preaxostyla Flagellates Illuminates Evolutionary Transitions and the Path Towards Mitochondrial Loss.</title>
        <authorList>
            <person name="Novak L.V.F."/>
            <person name="Treitli S.C."/>
            <person name="Pyrih J."/>
            <person name="Halakuc P."/>
            <person name="Pipaliya S.V."/>
            <person name="Vacek V."/>
            <person name="Brzon O."/>
            <person name="Soukal P."/>
            <person name="Eme L."/>
            <person name="Dacks J.B."/>
            <person name="Karnkowska A."/>
            <person name="Elias M."/>
            <person name="Hampl V."/>
        </authorList>
    </citation>
    <scope>NUCLEOTIDE SEQUENCE [LARGE SCALE GENOMIC DNA]</scope>
    <source>
        <strain evidence="1">NAU3</strain>
        <tissue evidence="1">Gut</tissue>
    </source>
</reference>
<name>A0ABQ9X2D4_9EUKA</name>
<sequence>MCTEPISRASDLVCTDCSSSATCQKCTQNAGCAWYSEERLCKTLDEVSASSRTQRNTNAEDAITAILKCPHLTYNTVSAHTVKTPLVAILDGD</sequence>
<keyword evidence="2" id="KW-1185">Reference proteome</keyword>
<gene>
    <name evidence="1" type="ORF">BLNAU_19223</name>
</gene>
<dbReference type="Proteomes" id="UP001281761">
    <property type="component" value="Unassembled WGS sequence"/>
</dbReference>
<comment type="caution">
    <text evidence="1">The sequence shown here is derived from an EMBL/GenBank/DDBJ whole genome shotgun (WGS) entry which is preliminary data.</text>
</comment>
<protein>
    <submittedName>
        <fullName evidence="1">Uncharacterized protein</fullName>
    </submittedName>
</protein>
<organism evidence="1 2">
    <name type="scientific">Blattamonas nauphoetae</name>
    <dbReference type="NCBI Taxonomy" id="2049346"/>
    <lineage>
        <taxon>Eukaryota</taxon>
        <taxon>Metamonada</taxon>
        <taxon>Preaxostyla</taxon>
        <taxon>Oxymonadida</taxon>
        <taxon>Blattamonas</taxon>
    </lineage>
</organism>
<accession>A0ABQ9X2D4</accession>
<evidence type="ECO:0000313" key="2">
    <source>
        <dbReference type="Proteomes" id="UP001281761"/>
    </source>
</evidence>
<proteinExistence type="predicted"/>
<evidence type="ECO:0000313" key="1">
    <source>
        <dbReference type="EMBL" id="KAK2945855.1"/>
    </source>
</evidence>
<dbReference type="EMBL" id="JARBJD010000245">
    <property type="protein sequence ID" value="KAK2945855.1"/>
    <property type="molecule type" value="Genomic_DNA"/>
</dbReference>